<dbReference type="KEGG" id="otd:J1M35_11165"/>
<keyword evidence="1" id="KW-0812">Transmembrane</keyword>
<reference evidence="2" key="1">
    <citation type="submission" date="2021-03" db="EMBL/GenBank/DDBJ databases">
        <title>Ottowia sp. 27C isolated from the cloaca of a Giant Asian pond turtle (Heosemys grandis).</title>
        <authorList>
            <person name="Spergser J."/>
            <person name="Busse H.-J."/>
        </authorList>
    </citation>
    <scope>NUCLEOTIDE SEQUENCE</scope>
    <source>
        <strain evidence="2">27C</strain>
    </source>
</reference>
<dbReference type="Proteomes" id="UP000663903">
    <property type="component" value="Chromosome"/>
</dbReference>
<evidence type="ECO:0000313" key="3">
    <source>
        <dbReference type="Proteomes" id="UP000663903"/>
    </source>
</evidence>
<name>A0A975CES4_9BURK</name>
<gene>
    <name evidence="2" type="ORF">J1M35_11165</name>
</gene>
<dbReference type="EMBL" id="CP071796">
    <property type="protein sequence ID" value="QTD43721.1"/>
    <property type="molecule type" value="Genomic_DNA"/>
</dbReference>
<dbReference type="RefSeq" id="WP_208007132.1">
    <property type="nucleotide sequence ID" value="NZ_CP071796.1"/>
</dbReference>
<evidence type="ECO:0000256" key="1">
    <source>
        <dbReference type="SAM" id="Phobius"/>
    </source>
</evidence>
<feature type="transmembrane region" description="Helical" evidence="1">
    <location>
        <begin position="129"/>
        <end position="150"/>
    </location>
</feature>
<keyword evidence="1" id="KW-0472">Membrane</keyword>
<dbReference type="AlphaFoldDB" id="A0A975CES4"/>
<keyword evidence="1" id="KW-1133">Transmembrane helix</keyword>
<feature type="transmembrane region" description="Helical" evidence="1">
    <location>
        <begin position="6"/>
        <end position="23"/>
    </location>
</feature>
<proteinExistence type="predicted"/>
<organism evidence="2 3">
    <name type="scientific">Ottowia testudinis</name>
    <dbReference type="NCBI Taxonomy" id="2816950"/>
    <lineage>
        <taxon>Bacteria</taxon>
        <taxon>Pseudomonadati</taxon>
        <taxon>Pseudomonadota</taxon>
        <taxon>Betaproteobacteria</taxon>
        <taxon>Burkholderiales</taxon>
        <taxon>Comamonadaceae</taxon>
        <taxon>Ottowia</taxon>
    </lineage>
</organism>
<keyword evidence="3" id="KW-1185">Reference proteome</keyword>
<evidence type="ECO:0000313" key="2">
    <source>
        <dbReference type="EMBL" id="QTD43721.1"/>
    </source>
</evidence>
<accession>A0A975CES4</accession>
<sequence length="154" mass="17842">MCTKELAFIALAGMLFAIVFWRSKNLIDALMTPTLKTKAKILNIKLLEMDHQPFAGRWSVIRIYYEYNIDGTAIRSDVYSPFKYWLGYGVFFDKEFTALRKKIPGDLIEISCSSNGKAWISKKIDFKSLFLYLINPLFALIVVICLRYMIEVNC</sequence>
<evidence type="ECO:0008006" key="4">
    <source>
        <dbReference type="Google" id="ProtNLM"/>
    </source>
</evidence>
<protein>
    <recommendedName>
        <fullName evidence="4">DUF3592 domain-containing protein</fullName>
    </recommendedName>
</protein>